<evidence type="ECO:0008006" key="2">
    <source>
        <dbReference type="Google" id="ProtNLM"/>
    </source>
</evidence>
<proteinExistence type="predicted"/>
<accession>A0A1W1CB74</accession>
<evidence type="ECO:0000313" key="1">
    <source>
        <dbReference type="EMBL" id="SFV62963.1"/>
    </source>
</evidence>
<dbReference type="EMBL" id="FPHJ01000038">
    <property type="protein sequence ID" value="SFV62963.1"/>
    <property type="molecule type" value="Genomic_DNA"/>
</dbReference>
<organism evidence="1">
    <name type="scientific">hydrothermal vent metagenome</name>
    <dbReference type="NCBI Taxonomy" id="652676"/>
    <lineage>
        <taxon>unclassified sequences</taxon>
        <taxon>metagenomes</taxon>
        <taxon>ecological metagenomes</taxon>
    </lineage>
</organism>
<dbReference type="AlphaFoldDB" id="A0A1W1CB74"/>
<name>A0A1W1CB74_9ZZZZ</name>
<gene>
    <name evidence="1" type="ORF">MNB_SUP05-5-83</name>
</gene>
<protein>
    <recommendedName>
        <fullName evidence="2">Glutamate-ammonia-ligase adenylyltransferase</fullName>
    </recommendedName>
</protein>
<reference evidence="1" key="1">
    <citation type="submission" date="2016-10" db="EMBL/GenBank/DDBJ databases">
        <authorList>
            <person name="de Groot N.N."/>
        </authorList>
    </citation>
    <scope>NUCLEOTIDE SEQUENCE</scope>
</reference>
<sequence length="134" mass="15318">MRIYKLFLASIVALIIANWIWSYNPRVSELNDLLSKDVELVNYPYKFKVISVENGRAIMSSPRSPEVSVLIFISIIKPELEGMNPDSPEVIAVQKELAEIQSKAKKIILNQDDINSVSWEIDKLWFADHGVSVW</sequence>